<dbReference type="STRING" id="33097.A0A150GG00"/>
<name>A0A150GG00_GONPE</name>
<evidence type="ECO:0000313" key="1">
    <source>
        <dbReference type="EMBL" id="KXZ48762.1"/>
    </source>
</evidence>
<protein>
    <recommendedName>
        <fullName evidence="3">Plastid ribosomal protein S21</fullName>
    </recommendedName>
</protein>
<reference evidence="2" key="1">
    <citation type="journal article" date="2016" name="Nat. Commun.">
        <title>The Gonium pectorale genome demonstrates co-option of cell cycle regulation during the evolution of multicellularity.</title>
        <authorList>
            <person name="Hanschen E.R."/>
            <person name="Marriage T.N."/>
            <person name="Ferris P.J."/>
            <person name="Hamaji T."/>
            <person name="Toyoda A."/>
            <person name="Fujiyama A."/>
            <person name="Neme R."/>
            <person name="Noguchi H."/>
            <person name="Minakuchi Y."/>
            <person name="Suzuki M."/>
            <person name="Kawai-Toyooka H."/>
            <person name="Smith D.R."/>
            <person name="Sparks H."/>
            <person name="Anderson J."/>
            <person name="Bakaric R."/>
            <person name="Luria V."/>
            <person name="Karger A."/>
            <person name="Kirschner M.W."/>
            <person name="Durand P.M."/>
            <person name="Michod R.E."/>
            <person name="Nozaki H."/>
            <person name="Olson B.J."/>
        </authorList>
    </citation>
    <scope>NUCLEOTIDE SEQUENCE [LARGE SCALE GENOMIC DNA]</scope>
    <source>
        <strain evidence="2">NIES-2863</strain>
    </source>
</reference>
<dbReference type="EMBL" id="LSYV01000026">
    <property type="protein sequence ID" value="KXZ48762.1"/>
    <property type="molecule type" value="Genomic_DNA"/>
</dbReference>
<proteinExistence type="predicted"/>
<evidence type="ECO:0008006" key="3">
    <source>
        <dbReference type="Google" id="ProtNLM"/>
    </source>
</evidence>
<accession>A0A150GG00</accession>
<sequence>MLSSVSQGRAIAGARAFTTVRPRVAPRIANGSVVTMAKSKAYMVEVEVGEDEPEDVAVRRYMKLVMQSRVVEKLRARKTKETKIEEYKRRFRERVEARKAGIVEPTFDELYTAEAVARPFEDFYQARDDQDPEGPYDGITAADDIFGSFSGGGYVDNWSASTYPASGSSSTTSWQGGYM</sequence>
<gene>
    <name evidence="1" type="ORF">GPECTOR_25g346</name>
</gene>
<dbReference type="Proteomes" id="UP000075714">
    <property type="component" value="Unassembled WGS sequence"/>
</dbReference>
<evidence type="ECO:0000313" key="2">
    <source>
        <dbReference type="Proteomes" id="UP000075714"/>
    </source>
</evidence>
<dbReference type="OrthoDB" id="785538at2759"/>
<organism evidence="1 2">
    <name type="scientific">Gonium pectorale</name>
    <name type="common">Green alga</name>
    <dbReference type="NCBI Taxonomy" id="33097"/>
    <lineage>
        <taxon>Eukaryota</taxon>
        <taxon>Viridiplantae</taxon>
        <taxon>Chlorophyta</taxon>
        <taxon>core chlorophytes</taxon>
        <taxon>Chlorophyceae</taxon>
        <taxon>CS clade</taxon>
        <taxon>Chlamydomonadales</taxon>
        <taxon>Volvocaceae</taxon>
        <taxon>Gonium</taxon>
    </lineage>
</organism>
<comment type="caution">
    <text evidence="1">The sequence shown here is derived from an EMBL/GenBank/DDBJ whole genome shotgun (WGS) entry which is preliminary data.</text>
</comment>
<dbReference type="AlphaFoldDB" id="A0A150GG00"/>
<keyword evidence="2" id="KW-1185">Reference proteome</keyword>